<name>A0A286FCG4_9BACT</name>
<protein>
    <submittedName>
        <fullName evidence="1">Uncharacterized protein</fullName>
    </submittedName>
</protein>
<sequence>MRQSVIFLLITGALTCAGTVLFGQSKSTPVSFPTYNQIKPAGGEIMDYVPSPGSGKIEYIKQKMVFNLFDYPAGTVTYIINGKPATNEKAAKEVVSKKGNYVTKVAINEPTEDGMITIYIDFTTDK</sequence>
<dbReference type="AlphaFoldDB" id="A0A286FCG4"/>
<gene>
    <name evidence="1" type="ORF">SAMN06269250_1445</name>
</gene>
<dbReference type="OrthoDB" id="960499at2"/>
<evidence type="ECO:0000313" key="1">
    <source>
        <dbReference type="EMBL" id="SOD80524.1"/>
    </source>
</evidence>
<reference evidence="2" key="1">
    <citation type="submission" date="2017-09" db="EMBL/GenBank/DDBJ databases">
        <authorList>
            <person name="Varghese N."/>
            <person name="Submissions S."/>
        </authorList>
    </citation>
    <scope>NUCLEOTIDE SEQUENCE [LARGE SCALE GENOMIC DNA]</scope>
    <source>
        <strain evidence="2">DSM 29961</strain>
    </source>
</reference>
<proteinExistence type="predicted"/>
<dbReference type="EMBL" id="OCNH01000001">
    <property type="protein sequence ID" value="SOD80524.1"/>
    <property type="molecule type" value="Genomic_DNA"/>
</dbReference>
<keyword evidence="2" id="KW-1185">Reference proteome</keyword>
<dbReference type="RefSeq" id="WP_097125082.1">
    <property type="nucleotide sequence ID" value="NZ_OCNH01000001.1"/>
</dbReference>
<dbReference type="Proteomes" id="UP000219452">
    <property type="component" value="Unassembled WGS sequence"/>
</dbReference>
<accession>A0A286FCG4</accession>
<evidence type="ECO:0000313" key="2">
    <source>
        <dbReference type="Proteomes" id="UP000219452"/>
    </source>
</evidence>
<organism evidence="1 2">
    <name type="scientific">Spirosoma fluviale</name>
    <dbReference type="NCBI Taxonomy" id="1597977"/>
    <lineage>
        <taxon>Bacteria</taxon>
        <taxon>Pseudomonadati</taxon>
        <taxon>Bacteroidota</taxon>
        <taxon>Cytophagia</taxon>
        <taxon>Cytophagales</taxon>
        <taxon>Cytophagaceae</taxon>
        <taxon>Spirosoma</taxon>
    </lineage>
</organism>